<feature type="transmembrane region" description="Helical" evidence="1">
    <location>
        <begin position="55"/>
        <end position="77"/>
    </location>
</feature>
<organism evidence="2">
    <name type="scientific">Noctiluca scintillans</name>
    <name type="common">Sea sparkle</name>
    <name type="synonym">Red tide dinoflagellate</name>
    <dbReference type="NCBI Taxonomy" id="2966"/>
    <lineage>
        <taxon>Eukaryota</taxon>
        <taxon>Sar</taxon>
        <taxon>Alveolata</taxon>
        <taxon>Dinophyceae</taxon>
        <taxon>Noctilucales</taxon>
        <taxon>Noctilucaceae</taxon>
        <taxon>Noctiluca</taxon>
    </lineage>
</organism>
<keyword evidence="1" id="KW-1133">Transmembrane helix</keyword>
<keyword evidence="1" id="KW-0472">Membrane</keyword>
<feature type="transmembrane region" description="Helical" evidence="1">
    <location>
        <begin position="15"/>
        <end position="34"/>
    </location>
</feature>
<reference evidence="2" key="1">
    <citation type="submission" date="2021-01" db="EMBL/GenBank/DDBJ databases">
        <authorList>
            <person name="Corre E."/>
            <person name="Pelletier E."/>
            <person name="Niang G."/>
            <person name="Scheremetjew M."/>
            <person name="Finn R."/>
            <person name="Kale V."/>
            <person name="Holt S."/>
            <person name="Cochrane G."/>
            <person name="Meng A."/>
            <person name="Brown T."/>
            <person name="Cohen L."/>
        </authorList>
    </citation>
    <scope>NUCLEOTIDE SEQUENCE</scope>
</reference>
<gene>
    <name evidence="2" type="ORF">NSCI0253_LOCUS16431</name>
</gene>
<dbReference type="EMBL" id="HBFQ01023384">
    <property type="protein sequence ID" value="CAD8842083.1"/>
    <property type="molecule type" value="Transcribed_RNA"/>
</dbReference>
<proteinExistence type="predicted"/>
<accession>A0A7S1A4B8</accession>
<sequence>MKPAYEILGVSIRTTAWVCLFAHFLFNLGITLLADSLHARMFLNVEISPILMCANAAWCLLGMSFMVVTSVGIIFSVPFMIRFYYYYGVANATFMFCWFLAFLLYGASCDETKGRELDLVFACMLTDIAVFVYLMLTLAVFVFGIFVLWSLEKLAEEKVFSSALQLSQPWEAAVRMADELADEEARHRAMKGQGSLALAAEVAQMRCRAGPPPPTAGFVTGHRYVGNSP</sequence>
<dbReference type="AlphaFoldDB" id="A0A7S1A4B8"/>
<keyword evidence="1" id="KW-0812">Transmembrane</keyword>
<protein>
    <submittedName>
        <fullName evidence="2">Uncharacterized protein</fullName>
    </submittedName>
</protein>
<feature type="transmembrane region" description="Helical" evidence="1">
    <location>
        <begin position="119"/>
        <end position="149"/>
    </location>
</feature>
<evidence type="ECO:0000256" key="1">
    <source>
        <dbReference type="SAM" id="Phobius"/>
    </source>
</evidence>
<evidence type="ECO:0000313" key="2">
    <source>
        <dbReference type="EMBL" id="CAD8842083.1"/>
    </source>
</evidence>
<name>A0A7S1A4B8_NOCSC</name>
<feature type="transmembrane region" description="Helical" evidence="1">
    <location>
        <begin position="83"/>
        <end position="107"/>
    </location>
</feature>